<dbReference type="EMBL" id="GGEC01064320">
    <property type="protein sequence ID" value="MBX44804.1"/>
    <property type="molecule type" value="Transcribed_RNA"/>
</dbReference>
<sequence>MHLFATHRSLALPWFMFVLVFVLRSSSKVVFPRYAASCFYFLHIMNFLYVCVDFFSFFLSDQSRLWIWDS</sequence>
<reference evidence="2" key="1">
    <citation type="submission" date="2018-02" db="EMBL/GenBank/DDBJ databases">
        <title>Rhizophora mucronata_Transcriptome.</title>
        <authorList>
            <person name="Meera S.P."/>
            <person name="Sreeshan A."/>
            <person name="Augustine A."/>
        </authorList>
    </citation>
    <scope>NUCLEOTIDE SEQUENCE</scope>
    <source>
        <tissue evidence="2">Leaf</tissue>
    </source>
</reference>
<dbReference type="AlphaFoldDB" id="A0A2P2NQU5"/>
<keyword evidence="1" id="KW-0472">Membrane</keyword>
<keyword evidence="1" id="KW-0812">Transmembrane</keyword>
<name>A0A2P2NQU5_RHIMU</name>
<evidence type="ECO:0000256" key="1">
    <source>
        <dbReference type="SAM" id="Phobius"/>
    </source>
</evidence>
<protein>
    <submittedName>
        <fullName evidence="2">Uncharacterized protein</fullName>
    </submittedName>
</protein>
<feature type="transmembrane region" description="Helical" evidence="1">
    <location>
        <begin position="38"/>
        <end position="59"/>
    </location>
</feature>
<keyword evidence="1" id="KW-1133">Transmembrane helix</keyword>
<accession>A0A2P2NQU5</accession>
<feature type="transmembrane region" description="Helical" evidence="1">
    <location>
        <begin position="12"/>
        <end position="31"/>
    </location>
</feature>
<proteinExistence type="predicted"/>
<evidence type="ECO:0000313" key="2">
    <source>
        <dbReference type="EMBL" id="MBX44804.1"/>
    </source>
</evidence>
<organism evidence="2">
    <name type="scientific">Rhizophora mucronata</name>
    <name type="common">Asiatic mangrove</name>
    <dbReference type="NCBI Taxonomy" id="61149"/>
    <lineage>
        <taxon>Eukaryota</taxon>
        <taxon>Viridiplantae</taxon>
        <taxon>Streptophyta</taxon>
        <taxon>Embryophyta</taxon>
        <taxon>Tracheophyta</taxon>
        <taxon>Spermatophyta</taxon>
        <taxon>Magnoliopsida</taxon>
        <taxon>eudicotyledons</taxon>
        <taxon>Gunneridae</taxon>
        <taxon>Pentapetalae</taxon>
        <taxon>rosids</taxon>
        <taxon>fabids</taxon>
        <taxon>Malpighiales</taxon>
        <taxon>Rhizophoraceae</taxon>
        <taxon>Rhizophora</taxon>
    </lineage>
</organism>